<evidence type="ECO:0000313" key="8">
    <source>
        <dbReference type="Proteomes" id="UP001164746"/>
    </source>
</evidence>
<keyword evidence="5" id="KW-0479">Metal-binding</keyword>
<organism evidence="7 8">
    <name type="scientific">Mya arenaria</name>
    <name type="common">Soft-shell clam</name>
    <dbReference type="NCBI Taxonomy" id="6604"/>
    <lineage>
        <taxon>Eukaryota</taxon>
        <taxon>Metazoa</taxon>
        <taxon>Spiralia</taxon>
        <taxon>Lophotrochozoa</taxon>
        <taxon>Mollusca</taxon>
        <taxon>Bivalvia</taxon>
        <taxon>Autobranchia</taxon>
        <taxon>Heteroconchia</taxon>
        <taxon>Euheterodonta</taxon>
        <taxon>Imparidentia</taxon>
        <taxon>Neoheterodontei</taxon>
        <taxon>Myida</taxon>
        <taxon>Myoidea</taxon>
        <taxon>Myidae</taxon>
        <taxon>Mya</taxon>
    </lineage>
</organism>
<dbReference type="EMBL" id="CP111027">
    <property type="protein sequence ID" value="WAR29287.1"/>
    <property type="molecule type" value="Genomic_DNA"/>
</dbReference>
<accession>A0ABY7G4B4</accession>
<keyword evidence="4" id="KW-0269">Exonuclease</keyword>
<gene>
    <name evidence="7" type="ORF">MAR_002855</name>
</gene>
<dbReference type="PROSITE" id="PS50966">
    <property type="entry name" value="ZF_SWIM"/>
    <property type="match status" value="1"/>
</dbReference>
<feature type="non-terminal residue" evidence="7">
    <location>
        <position position="399"/>
    </location>
</feature>
<dbReference type="InterPro" id="IPR034720">
    <property type="entry name" value="Viral_alk_exo"/>
</dbReference>
<dbReference type="InterPro" id="IPR007527">
    <property type="entry name" value="Znf_SWIM"/>
</dbReference>
<keyword evidence="8" id="KW-1185">Reference proteome</keyword>
<name>A0ABY7G4B4_MYAAR</name>
<sequence length="399" mass="45504">QVASDRYIEKLNVGGVQLPDPYSVAVKRWDSDASKWPSVLYPDIYYYLINYPGLYTAESLKAYKSLDGYNISIVLYHEVSKESTACLLKTKVTPSQRVNDKPHETWVCIDKKGRHVISAHCTCKAGLGEACSHIAALLFKMMSAALYGLNEKSRTSVSCAWNQFYRKKVQPKPLDMINFDNPKPLRKKRRRRVLSTSVENDDGFDAAEALRSLKRICPSACILTKGDSDTDTASEDEDLPPVLSRFHEVKHESLSPTDLEDKCQRFVRDFQVLPQQVMNLEAMTKGQQDSVLWQRQRRGRITATTAHDVLTLKQATTKSNLLKKIMKYHECDLSRLDAVKFGRQHEETARSITFPLFAATPDRLRECSCHGKGLVEIKCSYKHRDSKIEDIKDQTFFLN</sequence>
<reference evidence="7" key="1">
    <citation type="submission" date="2022-11" db="EMBL/GenBank/DDBJ databases">
        <title>Centuries of genome instability and evolution in soft-shell clam transmissible cancer (bioRxiv).</title>
        <authorList>
            <person name="Hart S.F.M."/>
            <person name="Yonemitsu M.A."/>
            <person name="Giersch R.M."/>
            <person name="Beal B.F."/>
            <person name="Arriagada G."/>
            <person name="Davis B.W."/>
            <person name="Ostrander E.A."/>
            <person name="Goff S.P."/>
            <person name="Metzger M.J."/>
        </authorList>
    </citation>
    <scope>NUCLEOTIDE SEQUENCE</scope>
    <source>
        <strain evidence="7">MELC-2E11</strain>
        <tissue evidence="7">Siphon/mantle</tissue>
    </source>
</reference>
<protein>
    <recommendedName>
        <fullName evidence="6">SWIM-type domain-containing protein</fullName>
    </recommendedName>
</protein>
<keyword evidence="5" id="KW-0863">Zinc-finger</keyword>
<keyword evidence="1" id="KW-0540">Nuclease</keyword>
<keyword evidence="5" id="KW-0862">Zinc</keyword>
<proteinExistence type="predicted"/>
<dbReference type="Gene3D" id="3.90.320.10">
    <property type="match status" value="1"/>
</dbReference>
<feature type="domain" description="SWIM-type" evidence="6">
    <location>
        <begin position="105"/>
        <end position="142"/>
    </location>
</feature>
<keyword evidence="2" id="KW-0255">Endonuclease</keyword>
<dbReference type="CDD" id="cd22343">
    <property type="entry name" value="PDDEXK_lambda_exonuclease-like"/>
    <property type="match status" value="1"/>
</dbReference>
<evidence type="ECO:0000259" key="6">
    <source>
        <dbReference type="PROSITE" id="PS50966"/>
    </source>
</evidence>
<dbReference type="Pfam" id="PF01771">
    <property type="entry name" value="Viral_alk_exo"/>
    <property type="match status" value="1"/>
</dbReference>
<evidence type="ECO:0000256" key="2">
    <source>
        <dbReference type="ARBA" id="ARBA00022759"/>
    </source>
</evidence>
<evidence type="ECO:0000256" key="1">
    <source>
        <dbReference type="ARBA" id="ARBA00022722"/>
    </source>
</evidence>
<evidence type="ECO:0000313" key="7">
    <source>
        <dbReference type="EMBL" id="WAR29287.1"/>
    </source>
</evidence>
<feature type="non-terminal residue" evidence="7">
    <location>
        <position position="1"/>
    </location>
</feature>
<evidence type="ECO:0000256" key="3">
    <source>
        <dbReference type="ARBA" id="ARBA00022801"/>
    </source>
</evidence>
<dbReference type="Proteomes" id="UP001164746">
    <property type="component" value="Chromosome 16"/>
</dbReference>
<dbReference type="InterPro" id="IPR011335">
    <property type="entry name" value="Restrct_endonuc-II-like"/>
</dbReference>
<evidence type="ECO:0000256" key="4">
    <source>
        <dbReference type="ARBA" id="ARBA00022839"/>
    </source>
</evidence>
<dbReference type="SUPFAM" id="SSF52980">
    <property type="entry name" value="Restriction endonuclease-like"/>
    <property type="match status" value="1"/>
</dbReference>
<dbReference type="PANTHER" id="PTHR47526:SF3">
    <property type="entry name" value="PHD-TYPE DOMAIN-CONTAINING PROTEIN"/>
    <property type="match status" value="1"/>
</dbReference>
<keyword evidence="3" id="KW-0378">Hydrolase</keyword>
<evidence type="ECO:0000256" key="5">
    <source>
        <dbReference type="PROSITE-ProRule" id="PRU00325"/>
    </source>
</evidence>
<dbReference type="PANTHER" id="PTHR47526">
    <property type="entry name" value="ATP-DEPENDENT DNA HELICASE"/>
    <property type="match status" value="1"/>
</dbReference>
<dbReference type="InterPro" id="IPR011604">
    <property type="entry name" value="PDDEXK-like_dom_sf"/>
</dbReference>